<feature type="transmembrane region" description="Helical" evidence="1">
    <location>
        <begin position="135"/>
        <end position="154"/>
    </location>
</feature>
<reference evidence="2 3" key="1">
    <citation type="submission" date="2016-08" db="EMBL/GenBank/DDBJ databases">
        <title>Hymenobacter coccineus sp. nov., Hymenobacter lapidarius sp. nov. and Hymenobacter glacialis sp. nov., isolated from Antarctic soil.</title>
        <authorList>
            <person name="Sedlacek I."/>
            <person name="Kralova S."/>
            <person name="Kyrova K."/>
            <person name="Maslanova I."/>
            <person name="Stankova E."/>
            <person name="Vrbovska V."/>
            <person name="Nemec M."/>
            <person name="Bartak M."/>
            <person name="Svec P."/>
            <person name="Busse H.-J."/>
            <person name="Pantucek R."/>
        </authorList>
    </citation>
    <scope>NUCLEOTIDE SEQUENCE [LARGE SCALE GENOMIC DNA]</scope>
    <source>
        <strain evidence="2 3">CCM 8643</strain>
    </source>
</reference>
<dbReference type="STRING" id="1908237.BEN47_13860"/>
<keyword evidence="3" id="KW-1185">Reference proteome</keyword>
<keyword evidence="1" id="KW-0472">Membrane</keyword>
<sequence length="176" mass="19915">MPRTLLLLVLFIALVVELALTGGAFFAPAFTLTQFGVKYGPETKFLTYIVGWLLLFVSLAALVAFGQVWQRRPSYATWCYVLGLWWIGIGIGIYYTFGKPDNLLLDSVKGLLIVLLTWYCQRTRMMIRATSHKVVYWRLIGSLLTASALCPLLTCTRCQLFRSSRALAGHWPARRC</sequence>
<dbReference type="AlphaFoldDB" id="A0A1G1T4Y4"/>
<feature type="transmembrane region" description="Helical" evidence="1">
    <location>
        <begin position="77"/>
        <end position="97"/>
    </location>
</feature>
<comment type="caution">
    <text evidence="2">The sequence shown here is derived from an EMBL/GenBank/DDBJ whole genome shotgun (WGS) entry which is preliminary data.</text>
</comment>
<evidence type="ECO:0000256" key="1">
    <source>
        <dbReference type="SAM" id="Phobius"/>
    </source>
</evidence>
<evidence type="ECO:0000313" key="2">
    <source>
        <dbReference type="EMBL" id="OGX85934.1"/>
    </source>
</evidence>
<name>A0A1G1T4Y4_9BACT</name>
<dbReference type="Proteomes" id="UP000176294">
    <property type="component" value="Unassembled WGS sequence"/>
</dbReference>
<keyword evidence="1" id="KW-0812">Transmembrane</keyword>
<evidence type="ECO:0000313" key="3">
    <source>
        <dbReference type="Proteomes" id="UP000176294"/>
    </source>
</evidence>
<proteinExistence type="predicted"/>
<dbReference type="EMBL" id="MDZB01000101">
    <property type="protein sequence ID" value="OGX85934.1"/>
    <property type="molecule type" value="Genomic_DNA"/>
</dbReference>
<feature type="transmembrane region" description="Helical" evidence="1">
    <location>
        <begin position="45"/>
        <end position="65"/>
    </location>
</feature>
<protein>
    <submittedName>
        <fullName evidence="2">Uncharacterized protein</fullName>
    </submittedName>
</protein>
<keyword evidence="1" id="KW-1133">Transmembrane helix</keyword>
<organism evidence="2 3">
    <name type="scientific">Hymenobacter lapidarius</name>
    <dbReference type="NCBI Taxonomy" id="1908237"/>
    <lineage>
        <taxon>Bacteria</taxon>
        <taxon>Pseudomonadati</taxon>
        <taxon>Bacteroidota</taxon>
        <taxon>Cytophagia</taxon>
        <taxon>Cytophagales</taxon>
        <taxon>Hymenobacteraceae</taxon>
        <taxon>Hymenobacter</taxon>
    </lineage>
</organism>
<gene>
    <name evidence="2" type="ORF">BEN47_13860</name>
</gene>
<accession>A0A1G1T4Y4</accession>